<protein>
    <recommendedName>
        <fullName evidence="3">Alpha/beta hydrolase fold-3 domain-containing protein</fullName>
    </recommendedName>
</protein>
<dbReference type="GO" id="GO:0004806">
    <property type="term" value="F:triacylglycerol lipase activity"/>
    <property type="evidence" value="ECO:0007669"/>
    <property type="project" value="TreeGrafter"/>
</dbReference>
<dbReference type="PANTHER" id="PTHR23025:SF3">
    <property type="entry name" value="HORMONE-SENSITIVE LIPASE"/>
    <property type="match status" value="1"/>
</dbReference>
<feature type="domain" description="Alpha/beta hydrolase fold-3" evidence="3">
    <location>
        <begin position="226"/>
        <end position="342"/>
    </location>
</feature>
<gene>
    <name evidence="4" type="ORF">GGI19_002313</name>
</gene>
<dbReference type="InterPro" id="IPR033140">
    <property type="entry name" value="Lipase_GDXG_put_SER_AS"/>
</dbReference>
<dbReference type="Gene3D" id="3.40.50.1820">
    <property type="entry name" value="alpha/beta hydrolase"/>
    <property type="match status" value="2"/>
</dbReference>
<dbReference type="InterPro" id="IPR013094">
    <property type="entry name" value="AB_hydrolase_3"/>
</dbReference>
<dbReference type="GO" id="GO:0004771">
    <property type="term" value="F:sterol ester esterase activity"/>
    <property type="evidence" value="ECO:0007669"/>
    <property type="project" value="TreeGrafter"/>
</dbReference>
<dbReference type="PROSITE" id="PS01174">
    <property type="entry name" value="LIPASE_GDXG_SER"/>
    <property type="match status" value="1"/>
</dbReference>
<comment type="caution">
    <text evidence="4">The sequence shown here is derived from an EMBL/GenBank/DDBJ whole genome shotgun (WGS) entry which is preliminary data.</text>
</comment>
<sequence length="794" mass="88621">MLDHILGKPSANIRRSQALGFAFLAALLLRRKEAPWCLRWLARWERRVPAWKALIGWSALLYLLKHMDDLLGLNAPEPLREYYSRSFYRTTWVFTALDAGFWTAMSIRPKPLRDVLSLLFSLYYLVFTNRGIEKVRKVRALITIDHLRVSWNKGVDNPLLRFVRRLHSSRLTIHRIVELPQREPSDRDECSSGGRLSEAADLEPAKCHILYAGDAATFATNRHIVLNYPGGGFVSMGPECHMDYLSAWAERTGAIVISVDYAKAPEYPFPYAIDQCYEVYRSLIQTNGRCIGLDLTEPLRVVLAGDSAGGNITASVMFRILEAPDQLRIPEGIVFIYGCFNIDIRAWMTRDETRMLLGAAAVDSPNPPSEQQPMSHSTGRRSLVAVRDHLHHVSPLAVTNLDDGYQQRKFRLGRKKPVYIDDRVRVVRKTPGDSVDNSDYAEEEPTASIADAKSRGVGYVPLTMTSSFTYFNDQVLSPEMMRAMVIMYIGPNGRPNFRTDYYLSPIVAPDHLLERFPPVYFMCGEKDPMVDDTVIFAARIRNAKQKTRSNVDEPANPSGCELLPGKVHEYRDYRSSKLYSRRHSQPPSSGGAHGSTQFYIGSTDVSDNDEDQTTTGGMPLPASLRMSQFPATARATTGQAASRPVIKVKLLAGMSHGFMQMYSLLPESKSVANTLGDWLGELLFGDHTITPYSRCASAVAVNEGSAMPLSPDHGNRQQRKKRQAMEKSVVSVQYHVIPPTPPLSASVPISPLSAGLAEVKSIFARGDIDKHGIEIVSAANMVRRRGYGLADPLN</sequence>
<proteinExistence type="predicted"/>
<evidence type="ECO:0000256" key="2">
    <source>
        <dbReference type="SAM" id="MobiDB-lite"/>
    </source>
</evidence>
<feature type="domain" description="Alpha/beta hydrolase fold-3" evidence="3">
    <location>
        <begin position="471"/>
        <end position="549"/>
    </location>
</feature>
<dbReference type="EMBL" id="JANBUH010000109">
    <property type="protein sequence ID" value="KAJ2754549.1"/>
    <property type="molecule type" value="Genomic_DNA"/>
</dbReference>
<dbReference type="InterPro" id="IPR029058">
    <property type="entry name" value="AB_hydrolase_fold"/>
</dbReference>
<dbReference type="Proteomes" id="UP001140011">
    <property type="component" value="Unassembled WGS sequence"/>
</dbReference>
<feature type="active site" evidence="1">
    <location>
        <position position="307"/>
    </location>
</feature>
<reference evidence="4" key="1">
    <citation type="submission" date="2022-07" db="EMBL/GenBank/DDBJ databases">
        <title>Phylogenomic reconstructions and comparative analyses of Kickxellomycotina fungi.</title>
        <authorList>
            <person name="Reynolds N.K."/>
            <person name="Stajich J.E."/>
            <person name="Barry K."/>
            <person name="Grigoriev I.V."/>
            <person name="Crous P."/>
            <person name="Smith M.E."/>
        </authorList>
    </citation>
    <scope>NUCLEOTIDE SEQUENCE</scope>
    <source>
        <strain evidence="4">BCRC 34297</strain>
    </source>
</reference>
<dbReference type="GO" id="GO:0019433">
    <property type="term" value="P:triglyceride catabolic process"/>
    <property type="evidence" value="ECO:0007669"/>
    <property type="project" value="TreeGrafter"/>
</dbReference>
<dbReference type="PANTHER" id="PTHR23025">
    <property type="entry name" value="TRIACYLGLYCEROL LIPASE"/>
    <property type="match status" value="1"/>
</dbReference>
<dbReference type="GO" id="GO:0005829">
    <property type="term" value="C:cytosol"/>
    <property type="evidence" value="ECO:0007669"/>
    <property type="project" value="TreeGrafter"/>
</dbReference>
<dbReference type="Pfam" id="PF07859">
    <property type="entry name" value="Abhydrolase_3"/>
    <property type="match status" value="2"/>
</dbReference>
<evidence type="ECO:0000259" key="3">
    <source>
        <dbReference type="Pfam" id="PF07859"/>
    </source>
</evidence>
<evidence type="ECO:0000313" key="4">
    <source>
        <dbReference type="EMBL" id="KAJ2754549.1"/>
    </source>
</evidence>
<feature type="region of interest" description="Disordered" evidence="2">
    <location>
        <begin position="578"/>
        <end position="623"/>
    </location>
</feature>
<evidence type="ECO:0000313" key="5">
    <source>
        <dbReference type="Proteomes" id="UP001140011"/>
    </source>
</evidence>
<dbReference type="SUPFAM" id="SSF53474">
    <property type="entry name" value="alpha/beta-Hydrolases"/>
    <property type="match status" value="1"/>
</dbReference>
<keyword evidence="5" id="KW-1185">Reference proteome</keyword>
<evidence type="ECO:0000256" key="1">
    <source>
        <dbReference type="PROSITE-ProRule" id="PRU10038"/>
    </source>
</evidence>
<feature type="region of interest" description="Disordered" evidence="2">
    <location>
        <begin position="361"/>
        <end position="380"/>
    </location>
</feature>
<dbReference type="AlphaFoldDB" id="A0A9W8GW18"/>
<name>A0A9W8GW18_9FUNG</name>
<accession>A0A9W8GW18</accession>
<feature type="compositionally biased region" description="Polar residues" evidence="2">
    <location>
        <begin position="594"/>
        <end position="605"/>
    </location>
</feature>
<organism evidence="4 5">
    <name type="scientific">Coemansia pectinata</name>
    <dbReference type="NCBI Taxonomy" id="1052879"/>
    <lineage>
        <taxon>Eukaryota</taxon>
        <taxon>Fungi</taxon>
        <taxon>Fungi incertae sedis</taxon>
        <taxon>Zoopagomycota</taxon>
        <taxon>Kickxellomycotina</taxon>
        <taxon>Kickxellomycetes</taxon>
        <taxon>Kickxellales</taxon>
        <taxon>Kickxellaceae</taxon>
        <taxon>Coemansia</taxon>
    </lineage>
</organism>
<dbReference type="OrthoDB" id="5570009at2759"/>